<keyword evidence="1" id="KW-0812">Transmembrane</keyword>
<evidence type="ECO:0000313" key="2">
    <source>
        <dbReference type="EMBL" id="KOF65714.1"/>
    </source>
</evidence>
<name>A0A0L8FLZ6_OCTBM</name>
<keyword evidence="1" id="KW-0472">Membrane</keyword>
<feature type="transmembrane region" description="Helical" evidence="1">
    <location>
        <begin position="80"/>
        <end position="98"/>
    </location>
</feature>
<reference evidence="2" key="1">
    <citation type="submission" date="2015-07" db="EMBL/GenBank/DDBJ databases">
        <title>MeaNS - Measles Nucleotide Surveillance Program.</title>
        <authorList>
            <person name="Tran T."/>
            <person name="Druce J."/>
        </authorList>
    </citation>
    <scope>NUCLEOTIDE SEQUENCE</scope>
    <source>
        <strain evidence="2">UCB-OBI-ISO-001</strain>
        <tissue evidence="2">Gonad</tissue>
    </source>
</reference>
<accession>A0A0L8FLZ6</accession>
<keyword evidence="1" id="KW-1133">Transmembrane helix</keyword>
<organism evidence="2">
    <name type="scientific">Octopus bimaculoides</name>
    <name type="common">California two-spotted octopus</name>
    <dbReference type="NCBI Taxonomy" id="37653"/>
    <lineage>
        <taxon>Eukaryota</taxon>
        <taxon>Metazoa</taxon>
        <taxon>Spiralia</taxon>
        <taxon>Lophotrochozoa</taxon>
        <taxon>Mollusca</taxon>
        <taxon>Cephalopoda</taxon>
        <taxon>Coleoidea</taxon>
        <taxon>Octopodiformes</taxon>
        <taxon>Octopoda</taxon>
        <taxon>Incirrata</taxon>
        <taxon>Octopodidae</taxon>
        <taxon>Octopus</taxon>
    </lineage>
</organism>
<sequence>MMTGSCSACSHNLLKYQMCVYVCLIKSSKIFPYDNISANSNNTINTMLKALLQDTPACLPQYSWLITFHLYCCMCIQTHTYIYTYIFSPFPLLLLLYIK</sequence>
<proteinExistence type="predicted"/>
<dbReference type="AlphaFoldDB" id="A0A0L8FLZ6"/>
<protein>
    <submittedName>
        <fullName evidence="2">Uncharacterized protein</fullName>
    </submittedName>
</protein>
<evidence type="ECO:0000256" key="1">
    <source>
        <dbReference type="SAM" id="Phobius"/>
    </source>
</evidence>
<dbReference type="EMBL" id="KQ428994">
    <property type="protein sequence ID" value="KOF65714.1"/>
    <property type="molecule type" value="Genomic_DNA"/>
</dbReference>
<gene>
    <name evidence="2" type="ORF">OCBIM_22014585mg</name>
</gene>